<dbReference type="EMBL" id="CAEZXE010000168">
    <property type="protein sequence ID" value="CAB4690344.1"/>
    <property type="molecule type" value="Genomic_DNA"/>
</dbReference>
<keyword evidence="2" id="KW-0560">Oxidoreductase</keyword>
<evidence type="ECO:0000256" key="2">
    <source>
        <dbReference type="ARBA" id="ARBA00023002"/>
    </source>
</evidence>
<dbReference type="EMBL" id="CAEZVV010000051">
    <property type="protein sequence ID" value="CAB4645041.1"/>
    <property type="molecule type" value="Genomic_DNA"/>
</dbReference>
<sequence length="306" mass="32034">MGMLDGKIAIVTGSGHGIGRGHAMELAKHGAKVVVNDLGGSVTGEGAGRAADETVALIEARGGIAVPNYGNVTDHEACGDMVKQAIDTFGGLDIVVNNAGIVRDAAIWNMPVEDWDAVMAVHVRGTWSLSHFAAKYFRDQSKAGTPRAGRIINTTSGAGLGGNFGQTNYATAKAAIAGLTLTLAQELAAIGTTVNCIGPAGLTRITATMPGAGEAFEPDDIADDDFHPMDPGNSSPLVAWLASDQAAYVNGQVIRALYDKIIWMQGWRERITIDNNNKKWDATKLGGRFASEVFQVAPTGINFLQA</sequence>
<evidence type="ECO:0000313" key="4">
    <source>
        <dbReference type="EMBL" id="CAB4551353.1"/>
    </source>
</evidence>
<evidence type="ECO:0000256" key="1">
    <source>
        <dbReference type="ARBA" id="ARBA00006484"/>
    </source>
</evidence>
<dbReference type="InterPro" id="IPR051687">
    <property type="entry name" value="Peroxisomal_Beta-Oxidation"/>
</dbReference>
<dbReference type="InterPro" id="IPR036291">
    <property type="entry name" value="NAD(P)-bd_dom_sf"/>
</dbReference>
<feature type="domain" description="Ketoreductase" evidence="3">
    <location>
        <begin position="7"/>
        <end position="200"/>
    </location>
</feature>
<dbReference type="EMBL" id="CAEZTR010000043">
    <property type="protein sequence ID" value="CAB4577017.1"/>
    <property type="molecule type" value="Genomic_DNA"/>
</dbReference>
<reference evidence="5" key="1">
    <citation type="submission" date="2020-05" db="EMBL/GenBank/DDBJ databases">
        <authorList>
            <person name="Chiriac C."/>
            <person name="Salcher M."/>
            <person name="Ghai R."/>
            <person name="Kavagutti S V."/>
        </authorList>
    </citation>
    <scope>NUCLEOTIDE SEQUENCE</scope>
</reference>
<proteinExistence type="inferred from homology"/>
<comment type="similarity">
    <text evidence="1">Belongs to the short-chain dehydrogenases/reductases (SDR) family.</text>
</comment>
<dbReference type="PANTHER" id="PTHR45024">
    <property type="entry name" value="DEHYDROGENASES, SHORT CHAIN"/>
    <property type="match status" value="1"/>
</dbReference>
<evidence type="ECO:0000313" key="5">
    <source>
        <dbReference type="EMBL" id="CAB4577017.1"/>
    </source>
</evidence>
<evidence type="ECO:0000313" key="6">
    <source>
        <dbReference type="EMBL" id="CAB4645041.1"/>
    </source>
</evidence>
<dbReference type="InterPro" id="IPR002347">
    <property type="entry name" value="SDR_fam"/>
</dbReference>
<dbReference type="FunFam" id="3.40.50.720:FF:000084">
    <property type="entry name" value="Short-chain dehydrogenase reductase"/>
    <property type="match status" value="1"/>
</dbReference>
<evidence type="ECO:0000259" key="3">
    <source>
        <dbReference type="SMART" id="SM00822"/>
    </source>
</evidence>
<dbReference type="Gene3D" id="3.40.50.720">
    <property type="entry name" value="NAD(P)-binding Rossmann-like Domain"/>
    <property type="match status" value="1"/>
</dbReference>
<dbReference type="PANTHER" id="PTHR45024:SF2">
    <property type="entry name" value="SCP2 DOMAIN-CONTAINING PROTEIN"/>
    <property type="match status" value="1"/>
</dbReference>
<dbReference type="InterPro" id="IPR020904">
    <property type="entry name" value="Sc_DH/Rdtase_CS"/>
</dbReference>
<dbReference type="EMBL" id="CAEZSU010000083">
    <property type="protein sequence ID" value="CAB4551353.1"/>
    <property type="molecule type" value="Genomic_DNA"/>
</dbReference>
<gene>
    <name evidence="4" type="ORF">UFOPK1495_00893</name>
    <name evidence="5" type="ORF">UFOPK1711_00883</name>
    <name evidence="6" type="ORF">UFOPK2143_00944</name>
    <name evidence="7" type="ORF">UFOPK2350_01549</name>
</gene>
<dbReference type="InterPro" id="IPR057326">
    <property type="entry name" value="KR_dom"/>
</dbReference>
<dbReference type="PRINTS" id="PR00081">
    <property type="entry name" value="GDHRDH"/>
</dbReference>
<organism evidence="5">
    <name type="scientific">freshwater metagenome</name>
    <dbReference type="NCBI Taxonomy" id="449393"/>
    <lineage>
        <taxon>unclassified sequences</taxon>
        <taxon>metagenomes</taxon>
        <taxon>ecological metagenomes</taxon>
    </lineage>
</organism>
<accession>A0A6J6ELP3</accession>
<protein>
    <submittedName>
        <fullName evidence="5">Unannotated protein</fullName>
    </submittedName>
</protein>
<dbReference type="PROSITE" id="PS00061">
    <property type="entry name" value="ADH_SHORT"/>
    <property type="match status" value="1"/>
</dbReference>
<dbReference type="GO" id="GO:0016491">
    <property type="term" value="F:oxidoreductase activity"/>
    <property type="evidence" value="ECO:0007669"/>
    <property type="project" value="UniProtKB-KW"/>
</dbReference>
<dbReference type="AlphaFoldDB" id="A0A6J6ELP3"/>
<dbReference type="SMART" id="SM00822">
    <property type="entry name" value="PKS_KR"/>
    <property type="match status" value="1"/>
</dbReference>
<dbReference type="SUPFAM" id="SSF51735">
    <property type="entry name" value="NAD(P)-binding Rossmann-fold domains"/>
    <property type="match status" value="1"/>
</dbReference>
<dbReference type="PRINTS" id="PR00080">
    <property type="entry name" value="SDRFAMILY"/>
</dbReference>
<name>A0A6J6ELP3_9ZZZZ</name>
<evidence type="ECO:0000313" key="7">
    <source>
        <dbReference type="EMBL" id="CAB4690344.1"/>
    </source>
</evidence>
<dbReference type="Pfam" id="PF00106">
    <property type="entry name" value="adh_short"/>
    <property type="match status" value="1"/>
</dbReference>